<dbReference type="InterPro" id="IPR051013">
    <property type="entry name" value="MBL_superfamily_lactonases"/>
</dbReference>
<proteinExistence type="inferred from homology"/>
<dbReference type="SUPFAM" id="SSF56281">
    <property type="entry name" value="Metallo-hydrolase/oxidoreductase"/>
    <property type="match status" value="1"/>
</dbReference>
<protein>
    <recommendedName>
        <fullName evidence="7">Metallo-beta-lactamase domain-containing protein</fullName>
    </recommendedName>
</protein>
<comment type="cofactor">
    <cofactor evidence="1">
        <name>Zn(2+)</name>
        <dbReference type="ChEBI" id="CHEBI:29105"/>
    </cofactor>
</comment>
<evidence type="ECO:0000256" key="2">
    <source>
        <dbReference type="ARBA" id="ARBA00007749"/>
    </source>
</evidence>
<organism evidence="6">
    <name type="scientific">freshwater metagenome</name>
    <dbReference type="NCBI Taxonomy" id="449393"/>
    <lineage>
        <taxon>unclassified sequences</taxon>
        <taxon>metagenomes</taxon>
        <taxon>ecological metagenomes</taxon>
    </lineage>
</organism>
<keyword evidence="4" id="KW-0378">Hydrolase</keyword>
<comment type="similarity">
    <text evidence="2">Belongs to the metallo-beta-lactamase superfamily.</text>
</comment>
<accession>A0A094PWQ6</accession>
<evidence type="ECO:0000256" key="5">
    <source>
        <dbReference type="ARBA" id="ARBA00022833"/>
    </source>
</evidence>
<dbReference type="Gene3D" id="3.60.15.10">
    <property type="entry name" value="Ribonuclease Z/Hydroxyacylglutathione hydrolase-like"/>
    <property type="match status" value="1"/>
</dbReference>
<evidence type="ECO:0008006" key="7">
    <source>
        <dbReference type="Google" id="ProtNLM"/>
    </source>
</evidence>
<reference evidence="6" key="1">
    <citation type="submission" date="2014-06" db="EMBL/GenBank/DDBJ databases">
        <title>Key roles for freshwater Actinobacteria revealed by deep metagenomic sequencing.</title>
        <authorList>
            <person name="Ghai R."/>
            <person name="Mizuno C.M."/>
            <person name="Picazo A."/>
            <person name="Camacho A."/>
            <person name="Rodriguez-Valera F."/>
        </authorList>
    </citation>
    <scope>NUCLEOTIDE SEQUENCE</scope>
</reference>
<dbReference type="InterPro" id="IPR036866">
    <property type="entry name" value="RibonucZ/Hydroxyglut_hydro"/>
</dbReference>
<evidence type="ECO:0000256" key="4">
    <source>
        <dbReference type="ARBA" id="ARBA00022801"/>
    </source>
</evidence>
<keyword evidence="5" id="KW-0862">Zinc</keyword>
<dbReference type="AlphaFoldDB" id="A0A094PWQ6"/>
<evidence type="ECO:0000313" key="6">
    <source>
        <dbReference type="EMBL" id="KGA14154.1"/>
    </source>
</evidence>
<sequence length="255" mass="28721">MQYKLTLLSMGGSEIPGPELFWMGQWDNWFRLQFQVGLIQGNGITALVNTGPAKDLGPMNEGWVAFLGERVKFERKEGEFILDQLAKQGVKPEDITHIFLTPLQLYSVSNVLAFPNAKIHISKRGWIHFHTTHKHPHDGRDTSIPPQILAELVGKSWDRVVLLEDEETIAPGLRTWWSGGHHRASIAVEVDTKNGTAVLSDTFFVMENVLNNHPIGITENMYECMSAHARALKSPIIIPLYDPKNFDRFKDGVVA</sequence>
<name>A0A094PWQ6_9ZZZZ</name>
<evidence type="ECO:0000256" key="3">
    <source>
        <dbReference type="ARBA" id="ARBA00022723"/>
    </source>
</evidence>
<gene>
    <name evidence="6" type="ORF">GM51_17970</name>
</gene>
<evidence type="ECO:0000256" key="1">
    <source>
        <dbReference type="ARBA" id="ARBA00001947"/>
    </source>
</evidence>
<comment type="caution">
    <text evidence="6">The sequence shown here is derived from an EMBL/GenBank/DDBJ whole genome shotgun (WGS) entry which is preliminary data.</text>
</comment>
<dbReference type="PANTHER" id="PTHR42978">
    <property type="entry name" value="QUORUM-QUENCHING LACTONASE YTNP-RELATED-RELATED"/>
    <property type="match status" value="1"/>
</dbReference>
<dbReference type="PANTHER" id="PTHR42978:SF2">
    <property type="entry name" value="102 KBASES UNSTABLE REGION: FROM 1 TO 119443"/>
    <property type="match status" value="1"/>
</dbReference>
<dbReference type="GO" id="GO:0046872">
    <property type="term" value="F:metal ion binding"/>
    <property type="evidence" value="ECO:0007669"/>
    <property type="project" value="UniProtKB-KW"/>
</dbReference>
<keyword evidence="3" id="KW-0479">Metal-binding</keyword>
<dbReference type="GO" id="GO:0016787">
    <property type="term" value="F:hydrolase activity"/>
    <property type="evidence" value="ECO:0007669"/>
    <property type="project" value="UniProtKB-KW"/>
</dbReference>
<dbReference type="EMBL" id="JNSL01000158">
    <property type="protein sequence ID" value="KGA14154.1"/>
    <property type="molecule type" value="Genomic_DNA"/>
</dbReference>